<dbReference type="Gene3D" id="3.20.20.450">
    <property type="entry name" value="EAL domain"/>
    <property type="match status" value="1"/>
</dbReference>
<feature type="transmembrane region" description="Helical" evidence="1">
    <location>
        <begin position="293"/>
        <end position="314"/>
    </location>
</feature>
<sequence length="773" mass="83843">MRQLIRWSAALAAMLALWALAQGGMLASLDSRLGDWRLAGHAIAPSGNTVVVAIDSQSLEEVGVWPWPRTLYASLLDRLMDAGADEVAFDIDFSSASNTFDDAIFAAALERAGGYAWLAAFAQAEANGTMAFARPLSEFAAVADPVLVNVLLDPMTARARSIPTAASDDEGTIPALAVQLARPADTLPEVLDIDFGIDLSAIERLSFTDVLYGRVDPAILAGKQVLVGASAIELRDFFTVPRYGVIPGPMLQALALETLKIGRIPDNWGSAPGIFVTAILGFALLLRRRRLSIPFAALLFVVTAIFGEALAFFAYGQSGIMIDTASLHIGLTFLFGLALADNGYHHFLARRTAQQRLEFLATHDPETGLLSRQGLLDRPDTNVRLVLVLLQIQGLDELRATLGHEVVERLLVRFSHRLAHAGFQQTARTAPANFALVDMDDGDSDRLAAAVRQLQGEYSGIYTVAGHSLHVEVLAGYAAGSRSRTELLNQAEIALIQARTNRMATRGFTPADQVALDRQGRLDRDLRQALDRNQLHLVFQPQVDLRSRRITGAETLLRWKHPELGMISPAEFIPLAEETGLIVDIGRWVMWAACEQAMLWPEPITVAVNVSPVQFQQADMMATVEAALRRSGLPASRLELEITESERIAEPGRTRAVIGRLQELGVRLSIDDFGTGYSSLSYFRDLPFEIVKIDQSFVRGRSGPTDDALLAGIIGLAHSLGKMTIAEGIEDEATAAMLAKMGCTLGQGYHFSRPIPAADFAALLSEANKRAIG</sequence>
<feature type="transmembrane region" description="Helical" evidence="1">
    <location>
        <begin position="268"/>
        <end position="286"/>
    </location>
</feature>
<dbReference type="InterPro" id="IPR050706">
    <property type="entry name" value="Cyclic-di-GMP_PDE-like"/>
</dbReference>
<keyword evidence="6" id="KW-1185">Reference proteome</keyword>
<feature type="domain" description="GGDEF" evidence="4">
    <location>
        <begin position="383"/>
        <end position="513"/>
    </location>
</feature>
<keyword evidence="1" id="KW-1133">Transmembrane helix</keyword>
<accession>A0ABX8WC59</accession>
<dbReference type="InterPro" id="IPR001633">
    <property type="entry name" value="EAL_dom"/>
</dbReference>
<dbReference type="PANTHER" id="PTHR33121">
    <property type="entry name" value="CYCLIC DI-GMP PHOSPHODIESTERASE PDEF"/>
    <property type="match status" value="1"/>
</dbReference>
<evidence type="ECO:0000313" key="5">
    <source>
        <dbReference type="EMBL" id="QYO75720.1"/>
    </source>
</evidence>
<name>A0ABX8WC59_9HYPH</name>
<keyword evidence="1" id="KW-0812">Transmembrane</keyword>
<gene>
    <name evidence="5" type="ORF">K1X15_13910</name>
</gene>
<evidence type="ECO:0000256" key="1">
    <source>
        <dbReference type="SAM" id="Phobius"/>
    </source>
</evidence>
<dbReference type="SMART" id="SM01080">
    <property type="entry name" value="CHASE2"/>
    <property type="match status" value="1"/>
</dbReference>
<dbReference type="EMBL" id="CP080590">
    <property type="protein sequence ID" value="QYO75720.1"/>
    <property type="molecule type" value="Genomic_DNA"/>
</dbReference>
<dbReference type="SUPFAM" id="SSF55073">
    <property type="entry name" value="Nucleotide cyclase"/>
    <property type="match status" value="1"/>
</dbReference>
<feature type="domain" description="EAL" evidence="3">
    <location>
        <begin position="519"/>
        <end position="768"/>
    </location>
</feature>
<dbReference type="Pfam" id="PF00990">
    <property type="entry name" value="GGDEF"/>
    <property type="match status" value="1"/>
</dbReference>
<evidence type="ECO:0000313" key="6">
    <source>
        <dbReference type="Proteomes" id="UP000825799"/>
    </source>
</evidence>
<dbReference type="RefSeq" id="WP_220304215.1">
    <property type="nucleotide sequence ID" value="NZ_CP080590.1"/>
</dbReference>
<dbReference type="PROSITE" id="PS50887">
    <property type="entry name" value="GGDEF"/>
    <property type="match status" value="1"/>
</dbReference>
<keyword evidence="2" id="KW-0732">Signal</keyword>
<dbReference type="PROSITE" id="PS50883">
    <property type="entry name" value="EAL"/>
    <property type="match status" value="1"/>
</dbReference>
<dbReference type="CDD" id="cd01948">
    <property type="entry name" value="EAL"/>
    <property type="match status" value="1"/>
</dbReference>
<dbReference type="InterPro" id="IPR000160">
    <property type="entry name" value="GGDEF_dom"/>
</dbReference>
<dbReference type="SUPFAM" id="SSF141868">
    <property type="entry name" value="EAL domain-like"/>
    <property type="match status" value="1"/>
</dbReference>
<evidence type="ECO:0000259" key="3">
    <source>
        <dbReference type="PROSITE" id="PS50883"/>
    </source>
</evidence>
<dbReference type="Gene3D" id="3.30.70.270">
    <property type="match status" value="1"/>
</dbReference>
<dbReference type="Pfam" id="PF00563">
    <property type="entry name" value="EAL"/>
    <property type="match status" value="1"/>
</dbReference>
<feature type="chain" id="PRO_5045108968" evidence="2">
    <location>
        <begin position="22"/>
        <end position="773"/>
    </location>
</feature>
<dbReference type="Pfam" id="PF05226">
    <property type="entry name" value="CHASE2"/>
    <property type="match status" value="1"/>
</dbReference>
<keyword evidence="1" id="KW-0472">Membrane</keyword>
<protein>
    <submittedName>
        <fullName evidence="5">EAL domain-containing protein</fullName>
    </submittedName>
</protein>
<dbReference type="InterPro" id="IPR035919">
    <property type="entry name" value="EAL_sf"/>
</dbReference>
<dbReference type="InterPro" id="IPR007890">
    <property type="entry name" value="CHASE2"/>
</dbReference>
<evidence type="ECO:0000259" key="4">
    <source>
        <dbReference type="PROSITE" id="PS50887"/>
    </source>
</evidence>
<feature type="signal peptide" evidence="2">
    <location>
        <begin position="1"/>
        <end position="21"/>
    </location>
</feature>
<dbReference type="SMART" id="SM00267">
    <property type="entry name" value="GGDEF"/>
    <property type="match status" value="1"/>
</dbReference>
<dbReference type="InterPro" id="IPR029787">
    <property type="entry name" value="Nucleotide_cyclase"/>
</dbReference>
<dbReference type="SMART" id="SM00052">
    <property type="entry name" value="EAL"/>
    <property type="match status" value="1"/>
</dbReference>
<dbReference type="Proteomes" id="UP000825799">
    <property type="component" value="Chromosome"/>
</dbReference>
<dbReference type="InterPro" id="IPR043128">
    <property type="entry name" value="Rev_trsase/Diguanyl_cyclase"/>
</dbReference>
<reference evidence="5 6" key="1">
    <citation type="submission" date="2021-08" db="EMBL/GenBank/DDBJ databases">
        <title>Devosia salina sp. nov., isolated from the South China Sea sediment.</title>
        <authorList>
            <person name="Zhou Z."/>
        </authorList>
    </citation>
    <scope>NUCLEOTIDE SEQUENCE [LARGE SCALE GENOMIC DNA]</scope>
    <source>
        <strain evidence="5 6">SCS-3</strain>
    </source>
</reference>
<dbReference type="PANTHER" id="PTHR33121:SF70">
    <property type="entry name" value="SIGNALING PROTEIN YKOW"/>
    <property type="match status" value="1"/>
</dbReference>
<proteinExistence type="predicted"/>
<organism evidence="5 6">
    <name type="scientific">Devosia salina</name>
    <dbReference type="NCBI Taxonomy" id="2860336"/>
    <lineage>
        <taxon>Bacteria</taxon>
        <taxon>Pseudomonadati</taxon>
        <taxon>Pseudomonadota</taxon>
        <taxon>Alphaproteobacteria</taxon>
        <taxon>Hyphomicrobiales</taxon>
        <taxon>Devosiaceae</taxon>
        <taxon>Devosia</taxon>
    </lineage>
</organism>
<evidence type="ECO:0000256" key="2">
    <source>
        <dbReference type="SAM" id="SignalP"/>
    </source>
</evidence>